<evidence type="ECO:0000313" key="2">
    <source>
        <dbReference type="EMBL" id="MBI1684143.1"/>
    </source>
</evidence>
<dbReference type="RefSeq" id="WP_198576067.1">
    <property type="nucleotide sequence ID" value="NZ_JADWOX010000006.1"/>
</dbReference>
<evidence type="ECO:0000313" key="3">
    <source>
        <dbReference type="Proteomes" id="UP000639859"/>
    </source>
</evidence>
<proteinExistence type="predicted"/>
<reference evidence="2 3" key="1">
    <citation type="submission" date="2020-11" db="EMBL/GenBank/DDBJ databases">
        <title>genome sequence of strain KACC 18849.</title>
        <authorList>
            <person name="Gao J."/>
            <person name="Zhang X."/>
        </authorList>
    </citation>
    <scope>NUCLEOTIDE SEQUENCE [LARGE SCALE GENOMIC DNA]</scope>
    <source>
        <strain evidence="2 3">KACC 18849</strain>
    </source>
</reference>
<gene>
    <name evidence="2" type="ORF">I4Q42_10725</name>
</gene>
<name>A0ABS0SX21_9CAUL</name>
<organism evidence="2 3">
    <name type="scientific">Caulobacter hibisci</name>
    <dbReference type="NCBI Taxonomy" id="2035993"/>
    <lineage>
        <taxon>Bacteria</taxon>
        <taxon>Pseudomonadati</taxon>
        <taxon>Pseudomonadota</taxon>
        <taxon>Alphaproteobacteria</taxon>
        <taxon>Caulobacterales</taxon>
        <taxon>Caulobacteraceae</taxon>
        <taxon>Caulobacter</taxon>
    </lineage>
</organism>
<keyword evidence="3" id="KW-1185">Reference proteome</keyword>
<protein>
    <submittedName>
        <fullName evidence="2">Hemerythrin domain-containing protein</fullName>
    </submittedName>
</protein>
<accession>A0ABS0SX21</accession>
<dbReference type="PANTHER" id="PTHR35585:SF1">
    <property type="entry name" value="HHE DOMAIN PROTEIN (AFU_ORTHOLOGUE AFUA_4G00730)"/>
    <property type="match status" value="1"/>
</dbReference>
<evidence type="ECO:0000259" key="1">
    <source>
        <dbReference type="Pfam" id="PF01814"/>
    </source>
</evidence>
<dbReference type="Proteomes" id="UP000639859">
    <property type="component" value="Unassembled WGS sequence"/>
</dbReference>
<feature type="domain" description="Hemerythrin-like" evidence="1">
    <location>
        <begin position="10"/>
        <end position="122"/>
    </location>
</feature>
<sequence>MATAAPKLDAVALLKADHRKVEDLFAQFEAAKADGRKKALAEQICMELTVHTKIEEDIFYPACEGKVEEDLLKEAYVEHDGAKVLIAEIEAGGPDDEFYDAKVKVLSEMIEHHVKEEEQRVEGMFAQARKAGLDMDALGEQMAAEKKQLIATYKTGGLPVPETPTFEGTTLAAH</sequence>
<dbReference type="EMBL" id="JADWOX010000006">
    <property type="protein sequence ID" value="MBI1684143.1"/>
    <property type="molecule type" value="Genomic_DNA"/>
</dbReference>
<comment type="caution">
    <text evidence="2">The sequence shown here is derived from an EMBL/GenBank/DDBJ whole genome shotgun (WGS) entry which is preliminary data.</text>
</comment>
<dbReference type="InterPro" id="IPR012312">
    <property type="entry name" value="Hemerythrin-like"/>
</dbReference>
<dbReference type="PANTHER" id="PTHR35585">
    <property type="entry name" value="HHE DOMAIN PROTEIN (AFU_ORTHOLOGUE AFUA_4G00730)"/>
    <property type="match status" value="1"/>
</dbReference>
<dbReference type="Pfam" id="PF01814">
    <property type="entry name" value="Hemerythrin"/>
    <property type="match status" value="1"/>
</dbReference>
<dbReference type="Gene3D" id="1.20.120.520">
    <property type="entry name" value="nmb1532 protein domain like"/>
    <property type="match status" value="1"/>
</dbReference>